<protein>
    <recommendedName>
        <fullName evidence="5">Cytokine-like nuclear factor N-PAC</fullName>
    </recommendedName>
    <alternativeName>
        <fullName evidence="4">Glyoxylate reductase 1 homolog</fullName>
    </alternativeName>
</protein>
<keyword evidence="3" id="KW-0158">Chromosome</keyword>
<organism evidence="7 8">
    <name type="scientific">Oedothorax gibbosus</name>
    <dbReference type="NCBI Taxonomy" id="931172"/>
    <lineage>
        <taxon>Eukaryota</taxon>
        <taxon>Metazoa</taxon>
        <taxon>Ecdysozoa</taxon>
        <taxon>Arthropoda</taxon>
        <taxon>Chelicerata</taxon>
        <taxon>Arachnida</taxon>
        <taxon>Araneae</taxon>
        <taxon>Araneomorphae</taxon>
        <taxon>Entelegynae</taxon>
        <taxon>Araneoidea</taxon>
        <taxon>Linyphiidae</taxon>
        <taxon>Erigoninae</taxon>
        <taxon>Oedothorax</taxon>
    </lineage>
</organism>
<dbReference type="GO" id="GO:0050661">
    <property type="term" value="F:NADP binding"/>
    <property type="evidence" value="ECO:0007669"/>
    <property type="project" value="InterPro"/>
</dbReference>
<proteinExistence type="inferred from homology"/>
<dbReference type="GO" id="GO:0051287">
    <property type="term" value="F:NAD binding"/>
    <property type="evidence" value="ECO:0007669"/>
    <property type="project" value="InterPro"/>
</dbReference>
<dbReference type="InterPro" id="IPR006115">
    <property type="entry name" value="6PGDH_NADP-bd"/>
</dbReference>
<dbReference type="InterPro" id="IPR008927">
    <property type="entry name" value="6-PGluconate_DH-like_C_sf"/>
</dbReference>
<dbReference type="AlphaFoldDB" id="A0AAV6V6M0"/>
<dbReference type="PROSITE" id="PS50812">
    <property type="entry name" value="PWWP"/>
    <property type="match status" value="1"/>
</dbReference>
<evidence type="ECO:0000313" key="7">
    <source>
        <dbReference type="EMBL" id="KAG8191358.1"/>
    </source>
</evidence>
<dbReference type="Proteomes" id="UP000827092">
    <property type="component" value="Unassembled WGS sequence"/>
</dbReference>
<dbReference type="Pfam" id="PF03446">
    <property type="entry name" value="NAD_binding_2"/>
    <property type="match status" value="1"/>
</dbReference>
<sequence length="450" mass="49615">MDLRVNDLVWAKMKGYPAWPARISEPKKGHKRLHHYVYFFGTNNYAWILDEHISHHSQELVDAALQKKNVSSPLKAAVEEIVAEAKLNPPSVARQLALKYRKLKEVRSKLKAPKKKFFGVPTLQVHKKGRVRADPYEFDDESSSLPRVPHVPPTTQHIGFIGLGFMGRHIVRRLLETGHHVTVWNRFQERCDEMARRGALRAACPADVIAACDLTFCCVAGPEASKAVLFSHDGVLKGLERARKAGSPDKGYVELTTLDDATSQEIGEAVRFQGGRYLEAQMGYSTREHAQSGMLVVLAAGDPKLFKECETCFHAAVHTAYWVGSEAGPAAQLGLACSAVSGAVCAAVGECLALADRMAVKRKDLLDIAAVAGFKCALVEDKFLQPRQFLSGPSVSIRNQQKHLHLALSLAQSVSHPTHVLATANEMYKQARSQGYDRRDASAVYLATKF</sequence>
<evidence type="ECO:0000256" key="3">
    <source>
        <dbReference type="ARBA" id="ARBA00022454"/>
    </source>
</evidence>
<evidence type="ECO:0000313" key="8">
    <source>
        <dbReference type="Proteomes" id="UP000827092"/>
    </source>
</evidence>
<dbReference type="PANTHER" id="PTHR43580">
    <property type="entry name" value="OXIDOREDUCTASE GLYR1-RELATED"/>
    <property type="match status" value="1"/>
</dbReference>
<accession>A0AAV6V6M0</accession>
<dbReference type="SUPFAM" id="SSF51735">
    <property type="entry name" value="NAD(P)-binding Rossmann-fold domains"/>
    <property type="match status" value="1"/>
</dbReference>
<evidence type="ECO:0000256" key="5">
    <source>
        <dbReference type="ARBA" id="ARBA00034140"/>
    </source>
</evidence>
<keyword evidence="8" id="KW-1185">Reference proteome</keyword>
<dbReference type="GO" id="GO:0003677">
    <property type="term" value="F:DNA binding"/>
    <property type="evidence" value="ECO:0007669"/>
    <property type="project" value="TreeGrafter"/>
</dbReference>
<evidence type="ECO:0000256" key="2">
    <source>
        <dbReference type="ARBA" id="ARBA00007598"/>
    </source>
</evidence>
<dbReference type="Gene3D" id="2.30.30.140">
    <property type="match status" value="1"/>
</dbReference>
<comment type="similarity">
    <text evidence="2">Belongs to the HIBADH-related family. NP60 subfamily.</text>
</comment>
<dbReference type="Gene3D" id="1.10.1040.10">
    <property type="entry name" value="N-(1-d-carboxylethyl)-l-norvaline Dehydrogenase, domain 2"/>
    <property type="match status" value="1"/>
</dbReference>
<dbReference type="GO" id="GO:0031491">
    <property type="term" value="F:nucleosome binding"/>
    <property type="evidence" value="ECO:0007669"/>
    <property type="project" value="TreeGrafter"/>
</dbReference>
<dbReference type="Pfam" id="PF14833">
    <property type="entry name" value="NAD_binding_11"/>
    <property type="match status" value="1"/>
</dbReference>
<evidence type="ECO:0000256" key="4">
    <source>
        <dbReference type="ARBA" id="ARBA00030287"/>
    </source>
</evidence>
<dbReference type="InterPro" id="IPR029154">
    <property type="entry name" value="HIBADH-like_NADP-bd"/>
</dbReference>
<dbReference type="Gene3D" id="3.40.50.720">
    <property type="entry name" value="NAD(P)-binding Rossmann-like Domain"/>
    <property type="match status" value="1"/>
</dbReference>
<dbReference type="InterPro" id="IPR013328">
    <property type="entry name" value="6PGD_dom2"/>
</dbReference>
<dbReference type="SMART" id="SM00293">
    <property type="entry name" value="PWWP"/>
    <property type="match status" value="1"/>
</dbReference>
<name>A0AAV6V6M0_9ARAC</name>
<gene>
    <name evidence="7" type="ORF">JTE90_006103</name>
</gene>
<dbReference type="PANTHER" id="PTHR43580:SF2">
    <property type="entry name" value="CYTOKINE-LIKE NUCLEAR FACTOR N-PAC"/>
    <property type="match status" value="1"/>
</dbReference>
<comment type="caution">
    <text evidence="7">The sequence shown here is derived from an EMBL/GenBank/DDBJ whole genome shotgun (WGS) entry which is preliminary data.</text>
</comment>
<dbReference type="InterPro" id="IPR051265">
    <property type="entry name" value="HIBADH-related_NP60_sf"/>
</dbReference>
<comment type="subcellular location">
    <subcellularLocation>
        <location evidence="1">Chromosome</location>
    </subcellularLocation>
</comment>
<reference evidence="7 8" key="1">
    <citation type="journal article" date="2022" name="Nat. Ecol. Evol.">
        <title>A masculinizing supergene underlies an exaggerated male reproductive morph in a spider.</title>
        <authorList>
            <person name="Hendrickx F."/>
            <person name="De Corte Z."/>
            <person name="Sonet G."/>
            <person name="Van Belleghem S.M."/>
            <person name="Kostlbacher S."/>
            <person name="Vangestel C."/>
        </authorList>
    </citation>
    <scope>NUCLEOTIDE SEQUENCE [LARGE SCALE GENOMIC DNA]</scope>
    <source>
        <strain evidence="7">W744_W776</strain>
    </source>
</reference>
<feature type="domain" description="PWWP" evidence="6">
    <location>
        <begin position="5"/>
        <end position="59"/>
    </location>
</feature>
<dbReference type="EMBL" id="JAFNEN010000161">
    <property type="protein sequence ID" value="KAG8191358.1"/>
    <property type="molecule type" value="Genomic_DNA"/>
</dbReference>
<dbReference type="SUPFAM" id="SSF63748">
    <property type="entry name" value="Tudor/PWWP/MBT"/>
    <property type="match status" value="1"/>
</dbReference>
<dbReference type="Pfam" id="PF00855">
    <property type="entry name" value="PWWP"/>
    <property type="match status" value="1"/>
</dbReference>
<dbReference type="SUPFAM" id="SSF48179">
    <property type="entry name" value="6-phosphogluconate dehydrogenase C-terminal domain-like"/>
    <property type="match status" value="1"/>
</dbReference>
<dbReference type="InterPro" id="IPR000313">
    <property type="entry name" value="PWWP_dom"/>
</dbReference>
<dbReference type="InterPro" id="IPR036291">
    <property type="entry name" value="NAD(P)-bd_dom_sf"/>
</dbReference>
<evidence type="ECO:0000259" key="6">
    <source>
        <dbReference type="PROSITE" id="PS50812"/>
    </source>
</evidence>
<evidence type="ECO:0000256" key="1">
    <source>
        <dbReference type="ARBA" id="ARBA00004286"/>
    </source>
</evidence>
<dbReference type="GO" id="GO:0140673">
    <property type="term" value="P:transcription elongation-coupled chromatin remodeling"/>
    <property type="evidence" value="ECO:0007669"/>
    <property type="project" value="TreeGrafter"/>
</dbReference>
<dbReference type="GO" id="GO:0000785">
    <property type="term" value="C:chromatin"/>
    <property type="evidence" value="ECO:0007669"/>
    <property type="project" value="TreeGrafter"/>
</dbReference>